<dbReference type="Proteomes" id="UP001245683">
    <property type="component" value="Unassembled WGS sequence"/>
</dbReference>
<dbReference type="PANTHER" id="PTHR42740">
    <property type="entry name" value="RIBONUCLEASE VAPC3"/>
    <property type="match status" value="1"/>
</dbReference>
<accession>A0AAE4NUY3</accession>
<reference evidence="6 7" key="1">
    <citation type="submission" date="2023-08" db="EMBL/GenBank/DDBJ databases">
        <title>Draft genome sequence of Thermococcus waiotapuensis WT1T, a thermophilic sulphur-dependent archaeon from order Thermococcales.</title>
        <authorList>
            <person name="Manners S.H."/>
            <person name="Carere C.R."/>
            <person name="Dhami M.K."/>
            <person name="Dobson R.C.J."/>
            <person name="Stott M.B."/>
        </authorList>
    </citation>
    <scope>NUCLEOTIDE SEQUENCE [LARGE SCALE GENOMIC DNA]</scope>
    <source>
        <strain evidence="6 7">WT1</strain>
    </source>
</reference>
<dbReference type="SUPFAM" id="SSF88723">
    <property type="entry name" value="PIN domain-like"/>
    <property type="match status" value="1"/>
</dbReference>
<evidence type="ECO:0000313" key="7">
    <source>
        <dbReference type="Proteomes" id="UP001245683"/>
    </source>
</evidence>
<dbReference type="InterPro" id="IPR051749">
    <property type="entry name" value="PINc/VapC_TA_RNase"/>
</dbReference>
<dbReference type="RefSeq" id="WP_315341173.1">
    <property type="nucleotide sequence ID" value="NZ_JAVDZE010000002.1"/>
</dbReference>
<evidence type="ECO:0000256" key="2">
    <source>
        <dbReference type="ARBA" id="ARBA00022722"/>
    </source>
</evidence>
<comment type="caution">
    <text evidence="6">The sequence shown here is derived from an EMBL/GenBank/DDBJ whole genome shotgun (WGS) entry which is preliminary data.</text>
</comment>
<proteinExistence type="predicted"/>
<protein>
    <submittedName>
        <fullName evidence="6">Type II toxin-antitoxin system VapC family toxin</fullName>
    </submittedName>
</protein>
<keyword evidence="7" id="KW-1185">Reference proteome</keyword>
<name>A0AAE4NUY3_9EURY</name>
<dbReference type="GO" id="GO:0016787">
    <property type="term" value="F:hydrolase activity"/>
    <property type="evidence" value="ECO:0007669"/>
    <property type="project" value="UniProtKB-KW"/>
</dbReference>
<keyword evidence="3" id="KW-0479">Metal-binding</keyword>
<keyword evidence="1" id="KW-1277">Toxin-antitoxin system</keyword>
<dbReference type="PANTHER" id="PTHR42740:SF1">
    <property type="entry name" value="RIBONUCLEASE VAPC3"/>
    <property type="match status" value="1"/>
</dbReference>
<dbReference type="CDD" id="cd09881">
    <property type="entry name" value="PIN_VapC4-5_FitB-like"/>
    <property type="match status" value="1"/>
</dbReference>
<gene>
    <name evidence="6" type="ORF">RBI02_04375</name>
</gene>
<sequence length="99" mass="11170">MDKTFYVTSITRFELLVGLPKKEELIWLNSLIELPFEGKSAEMAAYLHRKLREKGTPMGLRDPFIGAICLVNDLPLVALEGDFKALKEFVSQSRLSGNL</sequence>
<dbReference type="Gene3D" id="3.40.50.1010">
    <property type="entry name" value="5'-nuclease"/>
    <property type="match status" value="1"/>
</dbReference>
<organism evidence="6 7">
    <name type="scientific">Thermococcus waiotapuensis</name>
    <dbReference type="NCBI Taxonomy" id="90909"/>
    <lineage>
        <taxon>Archaea</taxon>
        <taxon>Methanobacteriati</taxon>
        <taxon>Methanobacteriota</taxon>
        <taxon>Thermococci</taxon>
        <taxon>Thermococcales</taxon>
        <taxon>Thermococcaceae</taxon>
        <taxon>Thermococcus</taxon>
    </lineage>
</organism>
<evidence type="ECO:0000256" key="5">
    <source>
        <dbReference type="ARBA" id="ARBA00022842"/>
    </source>
</evidence>
<keyword evidence="4" id="KW-0378">Hydrolase</keyword>
<evidence type="ECO:0000313" key="6">
    <source>
        <dbReference type="EMBL" id="MDV3103781.1"/>
    </source>
</evidence>
<evidence type="ECO:0000256" key="3">
    <source>
        <dbReference type="ARBA" id="ARBA00022723"/>
    </source>
</evidence>
<dbReference type="GO" id="GO:0046872">
    <property type="term" value="F:metal ion binding"/>
    <property type="evidence" value="ECO:0007669"/>
    <property type="project" value="UniProtKB-KW"/>
</dbReference>
<evidence type="ECO:0000256" key="4">
    <source>
        <dbReference type="ARBA" id="ARBA00022801"/>
    </source>
</evidence>
<dbReference type="InterPro" id="IPR029060">
    <property type="entry name" value="PIN-like_dom_sf"/>
</dbReference>
<dbReference type="AlphaFoldDB" id="A0AAE4NUY3"/>
<keyword evidence="5" id="KW-0460">Magnesium</keyword>
<keyword evidence="2" id="KW-0540">Nuclease</keyword>
<dbReference type="GO" id="GO:0004540">
    <property type="term" value="F:RNA nuclease activity"/>
    <property type="evidence" value="ECO:0007669"/>
    <property type="project" value="TreeGrafter"/>
</dbReference>
<evidence type="ECO:0000256" key="1">
    <source>
        <dbReference type="ARBA" id="ARBA00022649"/>
    </source>
</evidence>
<dbReference type="EMBL" id="JAVDZE010000002">
    <property type="protein sequence ID" value="MDV3103781.1"/>
    <property type="molecule type" value="Genomic_DNA"/>
</dbReference>